<feature type="domain" description="Peptidase M16 C-terminal" evidence="10">
    <location>
        <begin position="283"/>
        <end position="473"/>
    </location>
</feature>
<comment type="similarity">
    <text evidence="1">Belongs to the peptidase M16 family.</text>
</comment>
<keyword evidence="3" id="KW-0479">Metal-binding</keyword>
<feature type="chain" id="PRO_5040134593" evidence="8">
    <location>
        <begin position="21"/>
        <end position="1123"/>
    </location>
</feature>
<evidence type="ECO:0000256" key="4">
    <source>
        <dbReference type="ARBA" id="ARBA00022801"/>
    </source>
</evidence>
<dbReference type="InterPro" id="IPR011765">
    <property type="entry name" value="Pept_M16_N"/>
</dbReference>
<dbReference type="SUPFAM" id="SSF63411">
    <property type="entry name" value="LuxS/MPP-like metallohydrolase"/>
    <property type="match status" value="4"/>
</dbReference>
<feature type="domain" description="Peptidase M16 middle/third" evidence="11">
    <location>
        <begin position="479"/>
        <end position="802"/>
    </location>
</feature>
<feature type="domain" description="Peptidase M16 N-terminal" evidence="9">
    <location>
        <begin position="116"/>
        <end position="255"/>
    </location>
</feature>
<dbReference type="FunFam" id="3.30.830.10:FF:000005">
    <property type="entry name" value="nardilysin isoform X1"/>
    <property type="match status" value="1"/>
</dbReference>
<dbReference type="InterPro" id="IPR054734">
    <property type="entry name" value="PqqF-like_C_4"/>
</dbReference>
<dbReference type="GO" id="GO:0004222">
    <property type="term" value="F:metalloendopeptidase activity"/>
    <property type="evidence" value="ECO:0007669"/>
    <property type="project" value="TreeGrafter"/>
</dbReference>
<sequence length="1123" mass="124770">MMRKALVLAALVAVPDLTLGFQPIHSVSPSLPDGNERSSNLLGCDIDSQRRRQILFSMLYGSAALSSFSPSAAVAEPITESDSPAEGTADDGPINILRPPKDDREYFTYTLDNGLRVLLCSDPSSNEAAAAMDVHVGACSDPVDIPGMAHFTEHMSFLGSKPYPKEDGFSSFLSANGGSSNAYTDSEDTVYYFSMEAEADGRLSEGLDIFGSLFTSPLFTESATGRELNAIESENAKNLQTDSFRAYQLTKSRANSDHPFSKFFTGNKKTLLDDTKAKGINLRKELINFYNRYYSANQMSLAIVAPQPINKLKDMVKKSFSGIPNKDVGKPEEEWRGIPPYNGNSVVPSLQSVVEVVPVQDIRQLALSWPVLYQSEDDRRDALLEKQANYVAHLIGHEGPGSLLSYLKRKQWANALSSATETELADYETFEVVVGLTTSGLANVEKVVEAIFSYINMLRESPIPDYVFQEVLQTNELEWRFMSKGSAGGYVQSLAPAMQKYPPSLVVAGPRRIALAEPEGKLLDTSNPRTAFSSRAQLQATKESVKKYVSNLSLDNVMMTVMSKSFEGKTDKTEKWYGTEYSARPIPIETLMKWQNCPSPKSFKIDYPRPNVFIPSETGLRVKIPPKEKPASKDFETRITPIPPPGVIRDDGPDGRWTVNFKADDRFGQPKAFVVFELLTSEVSGTAYKSTLSTFYDACVFDRLGEYAYDAGLAGLTYDVKVLPRGVRLTFGGYNDKLQKFAAYVSQKISKDVKSILPKTEAEFDRYKDQIKRALSAFDVKQPYAHASYYANLNIQPLRFQYTNQQLREATEKATLQDLVSYATTVWSSGKGQALVQGNLNEQEAQELVRQLDKTLGFKSIPQIEVPDQLKPLPLPTPAKFTDGKPSSLRRTRLVVAEPNPVNANAASYVMVQNLGESAKDHVIIELISSIVEQPFYDELRTRQQLGYIVSSGVRALGRTRTFAFIVQSSVAPVEKLTTETLKYMDGIRDRLDKLPKVELGTYVKGLIDRKLEPDKTLASEVMRNWAEIASDRLEFDRVQREALALLEVNKSDLLEFWDRIYVGRDSRVLITQIVPRSGPASSPEPPKSFGYSSLANKNPPEGLVLGEDDIEAFRRDLEAGMA</sequence>
<keyword evidence="8" id="KW-0732">Signal</keyword>
<dbReference type="Pfam" id="PF22456">
    <property type="entry name" value="PqqF-like_C_4"/>
    <property type="match status" value="1"/>
</dbReference>
<feature type="region of interest" description="Disordered" evidence="7">
    <location>
        <begin position="1076"/>
        <end position="1105"/>
    </location>
</feature>
<organism evidence="13 14">
    <name type="scientific">Seminavis robusta</name>
    <dbReference type="NCBI Taxonomy" id="568900"/>
    <lineage>
        <taxon>Eukaryota</taxon>
        <taxon>Sar</taxon>
        <taxon>Stramenopiles</taxon>
        <taxon>Ochrophyta</taxon>
        <taxon>Bacillariophyta</taxon>
        <taxon>Bacillariophyceae</taxon>
        <taxon>Bacillariophycidae</taxon>
        <taxon>Naviculales</taxon>
        <taxon>Naviculaceae</taxon>
        <taxon>Seminavis</taxon>
    </lineage>
</organism>
<keyword evidence="2" id="KW-0645">Protease</keyword>
<dbReference type="EMBL" id="CAICTM010000151">
    <property type="protein sequence ID" value="CAB9502983.1"/>
    <property type="molecule type" value="Genomic_DNA"/>
</dbReference>
<comment type="caution">
    <text evidence="13">The sequence shown here is derived from an EMBL/GenBank/DDBJ whole genome shotgun (WGS) entry which is preliminary data.</text>
</comment>
<feature type="compositionally biased region" description="Basic and acidic residues" evidence="7">
    <location>
        <begin position="625"/>
        <end position="637"/>
    </location>
</feature>
<dbReference type="Pfam" id="PF05193">
    <property type="entry name" value="Peptidase_M16_C"/>
    <property type="match status" value="1"/>
</dbReference>
<keyword evidence="14" id="KW-1185">Reference proteome</keyword>
<dbReference type="FunFam" id="3.30.830.10:FF:000132">
    <property type="entry name" value="Protease of the insulinase family"/>
    <property type="match status" value="1"/>
</dbReference>
<keyword evidence="5" id="KW-0862">Zinc</keyword>
<protein>
    <submittedName>
        <fullName evidence="13">Degrading enzyme-like 1, peroxisomal</fullName>
    </submittedName>
</protein>
<evidence type="ECO:0000259" key="11">
    <source>
        <dbReference type="Pfam" id="PF16187"/>
    </source>
</evidence>
<evidence type="ECO:0000256" key="5">
    <source>
        <dbReference type="ARBA" id="ARBA00022833"/>
    </source>
</evidence>
<feature type="region of interest" description="Disordered" evidence="7">
    <location>
        <begin position="76"/>
        <end position="99"/>
    </location>
</feature>
<evidence type="ECO:0000259" key="12">
    <source>
        <dbReference type="Pfam" id="PF22456"/>
    </source>
</evidence>
<dbReference type="GO" id="GO:0005829">
    <property type="term" value="C:cytosol"/>
    <property type="evidence" value="ECO:0007669"/>
    <property type="project" value="TreeGrafter"/>
</dbReference>
<dbReference type="GO" id="GO:0046872">
    <property type="term" value="F:metal ion binding"/>
    <property type="evidence" value="ECO:0007669"/>
    <property type="project" value="UniProtKB-KW"/>
</dbReference>
<dbReference type="GO" id="GO:0005739">
    <property type="term" value="C:mitochondrion"/>
    <property type="evidence" value="ECO:0007669"/>
    <property type="project" value="TreeGrafter"/>
</dbReference>
<evidence type="ECO:0000256" key="3">
    <source>
        <dbReference type="ARBA" id="ARBA00022723"/>
    </source>
</evidence>
<evidence type="ECO:0000256" key="1">
    <source>
        <dbReference type="ARBA" id="ARBA00007261"/>
    </source>
</evidence>
<dbReference type="Pfam" id="PF16187">
    <property type="entry name" value="Peptidase_M16_M"/>
    <property type="match status" value="1"/>
</dbReference>
<evidence type="ECO:0000256" key="2">
    <source>
        <dbReference type="ARBA" id="ARBA00022670"/>
    </source>
</evidence>
<dbReference type="OrthoDB" id="952271at2759"/>
<evidence type="ECO:0000256" key="8">
    <source>
        <dbReference type="SAM" id="SignalP"/>
    </source>
</evidence>
<keyword evidence="4" id="KW-0378">Hydrolase</keyword>
<dbReference type="InterPro" id="IPR050626">
    <property type="entry name" value="Peptidase_M16"/>
</dbReference>
<dbReference type="GO" id="GO:0051603">
    <property type="term" value="P:proteolysis involved in protein catabolic process"/>
    <property type="evidence" value="ECO:0007669"/>
    <property type="project" value="TreeGrafter"/>
</dbReference>
<reference evidence="13" key="1">
    <citation type="submission" date="2020-06" db="EMBL/GenBank/DDBJ databases">
        <authorList>
            <consortium name="Plant Systems Biology data submission"/>
        </authorList>
    </citation>
    <scope>NUCLEOTIDE SEQUENCE</scope>
    <source>
        <strain evidence="13">D6</strain>
    </source>
</reference>
<evidence type="ECO:0000256" key="7">
    <source>
        <dbReference type="SAM" id="MobiDB-lite"/>
    </source>
</evidence>
<dbReference type="Gene3D" id="3.30.830.10">
    <property type="entry name" value="Metalloenzyme, LuxS/M16 peptidase-like"/>
    <property type="match status" value="4"/>
</dbReference>
<dbReference type="GO" id="GO:0043171">
    <property type="term" value="P:peptide catabolic process"/>
    <property type="evidence" value="ECO:0007669"/>
    <property type="project" value="TreeGrafter"/>
</dbReference>
<evidence type="ECO:0000313" key="13">
    <source>
        <dbReference type="EMBL" id="CAB9502983.1"/>
    </source>
</evidence>
<keyword evidence="6" id="KW-0482">Metalloprotease</keyword>
<dbReference type="Pfam" id="PF00675">
    <property type="entry name" value="Peptidase_M16"/>
    <property type="match status" value="1"/>
</dbReference>
<dbReference type="Proteomes" id="UP001153069">
    <property type="component" value="Unassembled WGS sequence"/>
</dbReference>
<evidence type="ECO:0000313" key="14">
    <source>
        <dbReference type="Proteomes" id="UP001153069"/>
    </source>
</evidence>
<dbReference type="InterPro" id="IPR011249">
    <property type="entry name" value="Metalloenz_LuxS/M16"/>
</dbReference>
<dbReference type="AlphaFoldDB" id="A0A9N8DHA5"/>
<dbReference type="InterPro" id="IPR007863">
    <property type="entry name" value="Peptidase_M16_C"/>
</dbReference>
<feature type="region of interest" description="Disordered" evidence="7">
    <location>
        <begin position="625"/>
        <end position="649"/>
    </location>
</feature>
<dbReference type="PANTHER" id="PTHR43690:SF18">
    <property type="entry name" value="INSULIN-DEGRADING ENZYME-RELATED"/>
    <property type="match status" value="1"/>
</dbReference>
<accession>A0A9N8DHA5</accession>
<feature type="domain" description="Coenzyme PQQ synthesis protein F-like C-terminal lobe" evidence="12">
    <location>
        <begin position="927"/>
        <end position="1026"/>
    </location>
</feature>
<dbReference type="InterPro" id="IPR032632">
    <property type="entry name" value="Peptidase_M16_M"/>
</dbReference>
<evidence type="ECO:0000256" key="6">
    <source>
        <dbReference type="ARBA" id="ARBA00023049"/>
    </source>
</evidence>
<evidence type="ECO:0000259" key="9">
    <source>
        <dbReference type="Pfam" id="PF00675"/>
    </source>
</evidence>
<feature type="signal peptide" evidence="8">
    <location>
        <begin position="1"/>
        <end position="20"/>
    </location>
</feature>
<name>A0A9N8DHA5_9STRA</name>
<evidence type="ECO:0000259" key="10">
    <source>
        <dbReference type="Pfam" id="PF05193"/>
    </source>
</evidence>
<dbReference type="PANTHER" id="PTHR43690">
    <property type="entry name" value="NARDILYSIN"/>
    <property type="match status" value="1"/>
</dbReference>
<gene>
    <name evidence="13" type="ORF">SEMRO_152_G069520.1</name>
</gene>
<proteinExistence type="inferred from homology"/>